<dbReference type="EMBL" id="KN831768">
    <property type="protein sequence ID" value="KIM49931.1"/>
    <property type="molecule type" value="Genomic_DNA"/>
</dbReference>
<dbReference type="HOGENOM" id="CLU_885823_0_0_1"/>
<protein>
    <submittedName>
        <fullName evidence="2">Uncharacterized protein</fullName>
    </submittedName>
</protein>
<name>A0A0C3D1B8_HEBCY</name>
<gene>
    <name evidence="2" type="ORF">M413DRAFT_22040</name>
</gene>
<evidence type="ECO:0000256" key="1">
    <source>
        <dbReference type="SAM" id="SignalP"/>
    </source>
</evidence>
<accession>A0A0C3D1B8</accession>
<proteinExistence type="predicted"/>
<feature type="signal peptide" evidence="1">
    <location>
        <begin position="1"/>
        <end position="23"/>
    </location>
</feature>
<keyword evidence="1" id="KW-0732">Signal</keyword>
<dbReference type="Proteomes" id="UP000053424">
    <property type="component" value="Unassembled WGS sequence"/>
</dbReference>
<keyword evidence="3" id="KW-1185">Reference proteome</keyword>
<reference evidence="3" key="2">
    <citation type="submission" date="2015-01" db="EMBL/GenBank/DDBJ databases">
        <title>Evolutionary Origins and Diversification of the Mycorrhizal Mutualists.</title>
        <authorList>
            <consortium name="DOE Joint Genome Institute"/>
            <consortium name="Mycorrhizal Genomics Consortium"/>
            <person name="Kohler A."/>
            <person name="Kuo A."/>
            <person name="Nagy L.G."/>
            <person name="Floudas D."/>
            <person name="Copeland A."/>
            <person name="Barry K.W."/>
            <person name="Cichocki N."/>
            <person name="Veneault-Fourrey C."/>
            <person name="LaButti K."/>
            <person name="Lindquist E.A."/>
            <person name="Lipzen A."/>
            <person name="Lundell T."/>
            <person name="Morin E."/>
            <person name="Murat C."/>
            <person name="Riley R."/>
            <person name="Ohm R."/>
            <person name="Sun H."/>
            <person name="Tunlid A."/>
            <person name="Henrissat B."/>
            <person name="Grigoriev I.V."/>
            <person name="Hibbett D.S."/>
            <person name="Martin F."/>
        </authorList>
    </citation>
    <scope>NUCLEOTIDE SEQUENCE [LARGE SCALE GENOMIC DNA]</scope>
    <source>
        <strain evidence="3">h7</strain>
    </source>
</reference>
<evidence type="ECO:0000313" key="2">
    <source>
        <dbReference type="EMBL" id="KIM49931.1"/>
    </source>
</evidence>
<dbReference type="AlphaFoldDB" id="A0A0C3D1B8"/>
<feature type="chain" id="PRO_5002176296" evidence="1">
    <location>
        <begin position="24"/>
        <end position="314"/>
    </location>
</feature>
<sequence length="314" mass="34411">MPTRKVSSCVFFLLSSQFDGASGNGWEYSTVAMPTRKVSSCVFFLLSSQFDGASGNGWESADTLAVFGIDYAPSAVEDDPLPKGLTRADSHLIAEFIDAARAHDLAGRMVFIDANDSDAAFAPHRAAWVRWYKKLMPKVNQAVDNALRDNDCLPQMMMCQQADDTFPELDMLVSVAITTNVCQALFGDHACNGQAHAHHKHVWKWAVHVWEPATVLLALKKIAEVRRTIAWAPLKEVELQVWEAMIAGAAEAAGLEVDQCLHVVKDTVTDAEEKADKANKRGWKKKIVASTMDASDQGGTGIGKKDPGSIFFLW</sequence>
<organism evidence="2 3">
    <name type="scientific">Hebeloma cylindrosporum</name>
    <dbReference type="NCBI Taxonomy" id="76867"/>
    <lineage>
        <taxon>Eukaryota</taxon>
        <taxon>Fungi</taxon>
        <taxon>Dikarya</taxon>
        <taxon>Basidiomycota</taxon>
        <taxon>Agaricomycotina</taxon>
        <taxon>Agaricomycetes</taxon>
        <taxon>Agaricomycetidae</taxon>
        <taxon>Agaricales</taxon>
        <taxon>Agaricineae</taxon>
        <taxon>Hymenogastraceae</taxon>
        <taxon>Hebeloma</taxon>
    </lineage>
</organism>
<evidence type="ECO:0000313" key="3">
    <source>
        <dbReference type="Proteomes" id="UP000053424"/>
    </source>
</evidence>
<reference evidence="2 3" key="1">
    <citation type="submission" date="2014-04" db="EMBL/GenBank/DDBJ databases">
        <authorList>
            <consortium name="DOE Joint Genome Institute"/>
            <person name="Kuo A."/>
            <person name="Gay G."/>
            <person name="Dore J."/>
            <person name="Kohler A."/>
            <person name="Nagy L.G."/>
            <person name="Floudas D."/>
            <person name="Copeland A."/>
            <person name="Barry K.W."/>
            <person name="Cichocki N."/>
            <person name="Veneault-Fourrey C."/>
            <person name="LaButti K."/>
            <person name="Lindquist E.A."/>
            <person name="Lipzen A."/>
            <person name="Lundell T."/>
            <person name="Morin E."/>
            <person name="Murat C."/>
            <person name="Sun H."/>
            <person name="Tunlid A."/>
            <person name="Henrissat B."/>
            <person name="Grigoriev I.V."/>
            <person name="Hibbett D.S."/>
            <person name="Martin F."/>
            <person name="Nordberg H.P."/>
            <person name="Cantor M.N."/>
            <person name="Hua S.X."/>
        </authorList>
    </citation>
    <scope>NUCLEOTIDE SEQUENCE [LARGE SCALE GENOMIC DNA]</scope>
    <source>
        <strain evidence="3">h7</strain>
    </source>
</reference>